<keyword evidence="4" id="KW-0378">Hydrolase</keyword>
<organism evidence="4 5">
    <name type="scientific">Vagococcus allomyrinae</name>
    <dbReference type="NCBI Taxonomy" id="2794353"/>
    <lineage>
        <taxon>Bacteria</taxon>
        <taxon>Bacillati</taxon>
        <taxon>Bacillota</taxon>
        <taxon>Bacilli</taxon>
        <taxon>Lactobacillales</taxon>
        <taxon>Enterococcaceae</taxon>
        <taxon>Vagococcus</taxon>
    </lineage>
</organism>
<protein>
    <submittedName>
        <fullName evidence="4">Glycoside hydrolase family 127 protein</fullName>
    </submittedName>
</protein>
<dbReference type="SUPFAM" id="SSF48208">
    <property type="entry name" value="Six-hairpin glycosidases"/>
    <property type="match status" value="1"/>
</dbReference>
<dbReference type="InterPro" id="IPR012878">
    <property type="entry name" value="Beta-AFase-like_GH127_cat"/>
</dbReference>
<dbReference type="Proteomes" id="UP000674938">
    <property type="component" value="Unassembled WGS sequence"/>
</dbReference>
<dbReference type="Pfam" id="PF20737">
    <property type="entry name" value="Glyco_hydro127C"/>
    <property type="match status" value="1"/>
</dbReference>
<sequence length="636" mass="73512">MLETIKLTSEFWSRYQEVVSKNVIPYQWQALNDQLPDAEPSHAVKNFEIAAGLAEGEYYGEVFQDSDVAKWIETVAYSLREYPNQELSERVDRLIEIIGQAQEEDGYLNTYYQLKHPEYKWANLRDNHELYCAGHFIEAAVAYYQSTGKRQLLSIMEKFVELIQQTFGSEAGKRHGYPGHEEIELALLRMYDVTDNPMHLELAKYFIEERGKAPNYFEGEKEERQGKDLTWNDDNHINFGLGYEYQQAHLPIRQQEQAVGHAVRAVYYYTAVADLAKKIGDQSLTETVKRLWQDIVERQMYITGGIGSSAIGESFTCHHDLPNDTMYCETCASVGLAFFANKMQQLELSGEYGDIFEKLIYNGTISGMNLTGDRFFYVNPLEINQFQKHRKDQEHVLYERQKWLKTACCPPNLARFIASLDRYILSEETETITIHQYISCEYQSQGFSLTLQSDLPWNGAIRLTIKSKEVVKKAIRLRIPEWTKETVQIYVNQQSKTLPIEQGYVTLEESWQNQDTITLEFDMSPKLIYANQQVIENIGKVAIQKGPVIYCLEELDNGADLARLYVEELADVETQELPSLYQGKALTFTGYRMAGNSTKMYHDKGVTFEKTALTAVPYYAWGNRGYGEMRVWLNKY</sequence>
<gene>
    <name evidence="4" type="ORF">I6N95_22220</name>
</gene>
<evidence type="ECO:0000313" key="5">
    <source>
        <dbReference type="Proteomes" id="UP000674938"/>
    </source>
</evidence>
<evidence type="ECO:0000259" key="3">
    <source>
        <dbReference type="Pfam" id="PF20737"/>
    </source>
</evidence>
<dbReference type="GO" id="GO:0005975">
    <property type="term" value="P:carbohydrate metabolic process"/>
    <property type="evidence" value="ECO:0007669"/>
    <property type="project" value="InterPro"/>
</dbReference>
<name>A0A940PF61_9ENTE</name>
<dbReference type="AlphaFoldDB" id="A0A940PF61"/>
<evidence type="ECO:0000313" key="4">
    <source>
        <dbReference type="EMBL" id="MBP1043749.1"/>
    </source>
</evidence>
<feature type="domain" description="Non-reducing end beta-L-arabinofuranosidase-like GH127 C-terminal" evidence="3">
    <location>
        <begin position="525"/>
        <end position="634"/>
    </location>
</feature>
<dbReference type="Pfam" id="PF20736">
    <property type="entry name" value="Glyco_hydro127M"/>
    <property type="match status" value="1"/>
</dbReference>
<dbReference type="GO" id="GO:0016787">
    <property type="term" value="F:hydrolase activity"/>
    <property type="evidence" value="ECO:0007669"/>
    <property type="project" value="UniProtKB-KW"/>
</dbReference>
<feature type="domain" description="Non-reducing end beta-L-arabinofuranosidase-like GH127 middle" evidence="2">
    <location>
        <begin position="431"/>
        <end position="523"/>
    </location>
</feature>
<keyword evidence="5" id="KW-1185">Reference proteome</keyword>
<evidence type="ECO:0000259" key="1">
    <source>
        <dbReference type="Pfam" id="PF07944"/>
    </source>
</evidence>
<dbReference type="InterPro" id="IPR049049">
    <property type="entry name" value="Beta-AFase-like_GH127_C"/>
</dbReference>
<dbReference type="InterPro" id="IPR008928">
    <property type="entry name" value="6-hairpin_glycosidase_sf"/>
</dbReference>
<dbReference type="PANTHER" id="PTHR43465">
    <property type="entry name" value="DUF1680 DOMAIN PROTEIN (AFU_ORTHOLOGUE AFUA_1G08910)"/>
    <property type="match status" value="1"/>
</dbReference>
<proteinExistence type="predicted"/>
<dbReference type="InterPro" id="IPR049046">
    <property type="entry name" value="Beta-AFase-like_GH127_middle"/>
</dbReference>
<dbReference type="InterPro" id="IPR049174">
    <property type="entry name" value="Beta-AFase-like"/>
</dbReference>
<dbReference type="EMBL" id="JAEEGA010000019">
    <property type="protein sequence ID" value="MBP1043749.1"/>
    <property type="molecule type" value="Genomic_DNA"/>
</dbReference>
<dbReference type="PANTHER" id="PTHR43465:SF2">
    <property type="entry name" value="DUF1680 DOMAIN PROTEIN (AFU_ORTHOLOGUE AFUA_1G08910)"/>
    <property type="match status" value="1"/>
</dbReference>
<feature type="domain" description="Non-reducing end beta-L-arabinofuranosidase-like GH127 catalytic" evidence="1">
    <location>
        <begin position="5"/>
        <end position="421"/>
    </location>
</feature>
<evidence type="ECO:0000259" key="2">
    <source>
        <dbReference type="Pfam" id="PF20736"/>
    </source>
</evidence>
<dbReference type="Pfam" id="PF07944">
    <property type="entry name" value="Beta-AFase-like_GH127_cat"/>
    <property type="match status" value="1"/>
</dbReference>
<comment type="caution">
    <text evidence="4">The sequence shown here is derived from an EMBL/GenBank/DDBJ whole genome shotgun (WGS) entry which is preliminary data.</text>
</comment>
<dbReference type="RefSeq" id="WP_209531562.1">
    <property type="nucleotide sequence ID" value="NZ_JAEEGA010000019.1"/>
</dbReference>
<reference evidence="4" key="1">
    <citation type="submission" date="2020-12" db="EMBL/GenBank/DDBJ databases">
        <title>Vagococcus allomyrinae sp. nov. and Enterococcus lavae sp. nov., isolated from the larvae of Allomyrina dichotoma.</title>
        <authorList>
            <person name="Lee S.D."/>
        </authorList>
    </citation>
    <scope>NUCLEOTIDE SEQUENCE</scope>
    <source>
        <strain evidence="4">BWB3-3</strain>
    </source>
</reference>
<accession>A0A940PF61</accession>